<evidence type="ECO:0000259" key="1">
    <source>
        <dbReference type="SMART" id="SM00587"/>
    </source>
</evidence>
<evidence type="ECO:0000313" key="3">
    <source>
        <dbReference type="Proteomes" id="UP001153620"/>
    </source>
</evidence>
<feature type="domain" description="CHK kinase-like" evidence="1">
    <location>
        <begin position="145"/>
        <end position="352"/>
    </location>
</feature>
<evidence type="ECO:0000313" key="2">
    <source>
        <dbReference type="EMBL" id="CAG9808591.1"/>
    </source>
</evidence>
<dbReference type="OrthoDB" id="190089at2759"/>
<dbReference type="SMART" id="SM00587">
    <property type="entry name" value="CHK"/>
    <property type="match status" value="1"/>
</dbReference>
<proteinExistence type="predicted"/>
<dbReference type="Pfam" id="PF02958">
    <property type="entry name" value="EcKL"/>
    <property type="match status" value="1"/>
</dbReference>
<dbReference type="EMBL" id="OU895879">
    <property type="protein sequence ID" value="CAG9808591.1"/>
    <property type="molecule type" value="Genomic_DNA"/>
</dbReference>
<dbReference type="InterPro" id="IPR015897">
    <property type="entry name" value="CHK_kinase-like"/>
</dbReference>
<reference evidence="2" key="2">
    <citation type="submission" date="2022-10" db="EMBL/GenBank/DDBJ databases">
        <authorList>
            <consortium name="ENA_rothamsted_submissions"/>
            <consortium name="culmorum"/>
            <person name="King R."/>
        </authorList>
    </citation>
    <scope>NUCLEOTIDE SEQUENCE</scope>
</reference>
<dbReference type="InterPro" id="IPR004119">
    <property type="entry name" value="EcKL"/>
</dbReference>
<keyword evidence="3" id="KW-1185">Reference proteome</keyword>
<dbReference type="Proteomes" id="UP001153620">
    <property type="component" value="Chromosome 3"/>
</dbReference>
<sequence length="449" mass="52505">MSNEEERKINFIQNSLPKLIQSHNEEFRDQIIVSCDVRGNEQLDGFMSSLYFLNMRMKYADGSGTKVYKMIVKIMKGDENFRNETNAAALCLNELHIYRDVIPYFQKFLVDINIKAFDPHQWVPKVYFADAKIIEELGDNEETILVMENLTPKHFRMGPRVDLDEPHLELMAKLIASYHAVSYAMRINQDPMLEKLVKGLIPYSFFASDGSVLDAQQTFYKTGLKRVFNCVIKDEKLHANKKFIQDVKNLKKVAFEHPLKFMESFLAKDEVFSIILHGDYNRNNVLFHYMEPDGYDEPTDIRMIDFQEVRYGTPAIDIAFFMYMNMPGALREEYWDKLLKIYHKTLTKCLREILNCYKDDPRLKPYDYDNFIAHFNENALYGAVVAMVFIPMMACPEDECARLTELYDNDFLSKELEELTLSCGGRNVDNRIIEILQHASKKGYLDILK</sequence>
<dbReference type="PANTHER" id="PTHR11012">
    <property type="entry name" value="PROTEIN KINASE-LIKE DOMAIN-CONTAINING"/>
    <property type="match status" value="1"/>
</dbReference>
<dbReference type="InterPro" id="IPR011009">
    <property type="entry name" value="Kinase-like_dom_sf"/>
</dbReference>
<dbReference type="Gene3D" id="3.90.1200.10">
    <property type="match status" value="1"/>
</dbReference>
<dbReference type="AlphaFoldDB" id="A0A9N9WY93"/>
<gene>
    <name evidence="2" type="ORF">CHIRRI_LOCUS11429</name>
</gene>
<protein>
    <recommendedName>
        <fullName evidence="1">CHK kinase-like domain-containing protein</fullName>
    </recommendedName>
</protein>
<name>A0A9N9WY93_9DIPT</name>
<reference evidence="2" key="1">
    <citation type="submission" date="2022-01" db="EMBL/GenBank/DDBJ databases">
        <authorList>
            <person name="King R."/>
        </authorList>
    </citation>
    <scope>NUCLEOTIDE SEQUENCE</scope>
</reference>
<dbReference type="PANTHER" id="PTHR11012:SF4">
    <property type="entry name" value="LD42035P"/>
    <property type="match status" value="1"/>
</dbReference>
<accession>A0A9N9WY93</accession>
<organism evidence="2 3">
    <name type="scientific">Chironomus riparius</name>
    <dbReference type="NCBI Taxonomy" id="315576"/>
    <lineage>
        <taxon>Eukaryota</taxon>
        <taxon>Metazoa</taxon>
        <taxon>Ecdysozoa</taxon>
        <taxon>Arthropoda</taxon>
        <taxon>Hexapoda</taxon>
        <taxon>Insecta</taxon>
        <taxon>Pterygota</taxon>
        <taxon>Neoptera</taxon>
        <taxon>Endopterygota</taxon>
        <taxon>Diptera</taxon>
        <taxon>Nematocera</taxon>
        <taxon>Chironomoidea</taxon>
        <taxon>Chironomidae</taxon>
        <taxon>Chironominae</taxon>
        <taxon>Chironomus</taxon>
    </lineage>
</organism>
<dbReference type="SUPFAM" id="SSF56112">
    <property type="entry name" value="Protein kinase-like (PK-like)"/>
    <property type="match status" value="1"/>
</dbReference>